<dbReference type="KEGG" id="lel:PVL30_005437"/>
<evidence type="ECO:0000256" key="6">
    <source>
        <dbReference type="ARBA" id="ARBA00023002"/>
    </source>
</evidence>
<dbReference type="Pfam" id="PF02628">
    <property type="entry name" value="COX15-CtaA"/>
    <property type="match status" value="1"/>
</dbReference>
<keyword evidence="8" id="KW-0350">Heme biosynthesis</keyword>
<dbReference type="Proteomes" id="UP000001996">
    <property type="component" value="Unassembled WGS sequence"/>
</dbReference>
<dbReference type="HOGENOM" id="CLU_017627_4_1_1"/>
<keyword evidence="14" id="KW-1185">Reference proteome</keyword>
<evidence type="ECO:0000256" key="9">
    <source>
        <dbReference type="ARBA" id="ARBA00023136"/>
    </source>
</evidence>
<sequence>MFSRSGFFFTRNALILSSLTRHPGCRASICAKQTKLSSSRRYMQSLYNVVNQLKFKRLYSTHTPAFGNANSTGSLSNSAPIKTAKKSSPPVIPPKSVGYWLLGTSTLIFGIVVLGGLTRLTESGLSITEWKPVTGALPPMNEQDWIEEFSKYKDSPEFKQLNSHLTLEEFKFIFFMEWSHRLVGRGIGLFFILPAVVFWARNRFTPRLTKRVLGLTGLLGLQGVIGWWMVKSGLDEEQLAERRSIPTVSQYRLTTHLGAAFLMYLGVLYTAFEILNDNKLAKMIKNGKLDAVKTILAQLESPKLKNSRLIATSLLVLTFVTAMSGGMVAGLDAGLIYNTFPHMGDDWIPYKTELFSPLFARKEDLSDLWWRNCLENPTTVQLIHRIFATTTFFAVFAAHMYCNRKKNIIPKAANNMMKAMMGVVTLQVTLGITTLIYLVPIPLAAAHQAGALLLLTTTLAFVARLRKPRPEVIKYINQMMRDQLLKVKI</sequence>
<dbReference type="EMBL" id="CH981530">
    <property type="protein sequence ID" value="EDK46527.1"/>
    <property type="molecule type" value="Genomic_DNA"/>
</dbReference>
<evidence type="ECO:0000256" key="4">
    <source>
        <dbReference type="ARBA" id="ARBA00022723"/>
    </source>
</evidence>
<evidence type="ECO:0000256" key="10">
    <source>
        <dbReference type="ARBA" id="ARBA00044501"/>
    </source>
</evidence>
<evidence type="ECO:0000256" key="11">
    <source>
        <dbReference type="ARBA" id="ARBA00048044"/>
    </source>
</evidence>
<dbReference type="GO" id="GO:0005759">
    <property type="term" value="C:mitochondrial matrix"/>
    <property type="evidence" value="ECO:0007669"/>
    <property type="project" value="EnsemblFungi"/>
</dbReference>
<dbReference type="FunCoup" id="A5E519">
    <property type="interactions" value="879"/>
</dbReference>
<evidence type="ECO:0000313" key="13">
    <source>
        <dbReference type="EMBL" id="EDK46527.1"/>
    </source>
</evidence>
<dbReference type="GO" id="GO:0120547">
    <property type="term" value="F:heme A synthase activity"/>
    <property type="evidence" value="ECO:0007669"/>
    <property type="project" value="UniProtKB-EC"/>
</dbReference>
<feature type="transmembrane region" description="Helical" evidence="12">
    <location>
        <begin position="212"/>
        <end position="230"/>
    </location>
</feature>
<dbReference type="STRING" id="379508.A5E519"/>
<keyword evidence="7" id="KW-0408">Iron</keyword>
<dbReference type="AlphaFoldDB" id="A5E519"/>
<evidence type="ECO:0000313" key="14">
    <source>
        <dbReference type="Proteomes" id="UP000001996"/>
    </source>
</evidence>
<dbReference type="PANTHER" id="PTHR23289">
    <property type="entry name" value="CYTOCHROME C OXIDASE ASSEMBLY PROTEIN COX15"/>
    <property type="match status" value="1"/>
</dbReference>
<comment type="subcellular location">
    <subcellularLocation>
        <location evidence="2">Membrane</location>
        <topology evidence="2">Multi-pass membrane protein</topology>
    </subcellularLocation>
</comment>
<feature type="transmembrane region" description="Helical" evidence="12">
    <location>
        <begin position="382"/>
        <end position="401"/>
    </location>
</feature>
<keyword evidence="9 12" id="KW-0472">Membrane</keyword>
<dbReference type="PANTHER" id="PTHR23289:SF2">
    <property type="entry name" value="CYTOCHROME C OXIDASE ASSEMBLY PROTEIN COX15 HOMOLOG"/>
    <property type="match status" value="1"/>
</dbReference>
<evidence type="ECO:0000256" key="5">
    <source>
        <dbReference type="ARBA" id="ARBA00022989"/>
    </source>
</evidence>
<feature type="transmembrane region" description="Helical" evidence="12">
    <location>
        <begin position="421"/>
        <end position="439"/>
    </location>
</feature>
<keyword evidence="6" id="KW-0560">Oxidoreductase</keyword>
<feature type="transmembrane region" description="Helical" evidence="12">
    <location>
        <begin position="445"/>
        <end position="465"/>
    </location>
</feature>
<name>A5E519_LODEL</name>
<dbReference type="HAMAP" id="MF_01665">
    <property type="entry name" value="HemeA_synth_type2"/>
    <property type="match status" value="1"/>
</dbReference>
<reference evidence="13 14" key="1">
    <citation type="journal article" date="2009" name="Nature">
        <title>Evolution of pathogenicity and sexual reproduction in eight Candida genomes.</title>
        <authorList>
            <person name="Butler G."/>
            <person name="Rasmussen M.D."/>
            <person name="Lin M.F."/>
            <person name="Santos M.A."/>
            <person name="Sakthikumar S."/>
            <person name="Munro C.A."/>
            <person name="Rheinbay E."/>
            <person name="Grabherr M."/>
            <person name="Forche A."/>
            <person name="Reedy J.L."/>
            <person name="Agrafioti I."/>
            <person name="Arnaud M.B."/>
            <person name="Bates S."/>
            <person name="Brown A.J."/>
            <person name="Brunke S."/>
            <person name="Costanzo M.C."/>
            <person name="Fitzpatrick D.A."/>
            <person name="de Groot P.W."/>
            <person name="Harris D."/>
            <person name="Hoyer L.L."/>
            <person name="Hube B."/>
            <person name="Klis F.M."/>
            <person name="Kodira C."/>
            <person name="Lennard N."/>
            <person name="Logue M.E."/>
            <person name="Martin R."/>
            <person name="Neiman A.M."/>
            <person name="Nikolaou E."/>
            <person name="Quail M.A."/>
            <person name="Quinn J."/>
            <person name="Santos M.C."/>
            <person name="Schmitzberger F.F."/>
            <person name="Sherlock G."/>
            <person name="Shah P."/>
            <person name="Silverstein K.A."/>
            <person name="Skrzypek M.S."/>
            <person name="Soll D."/>
            <person name="Staggs R."/>
            <person name="Stansfield I."/>
            <person name="Stumpf M.P."/>
            <person name="Sudbery P.E."/>
            <person name="Srikantha T."/>
            <person name="Zeng Q."/>
            <person name="Berman J."/>
            <person name="Berriman M."/>
            <person name="Heitman J."/>
            <person name="Gow N.A."/>
            <person name="Lorenz M.C."/>
            <person name="Birren B.W."/>
            <person name="Kellis M."/>
            <person name="Cuomo C.A."/>
        </authorList>
    </citation>
    <scope>NUCLEOTIDE SEQUENCE [LARGE SCALE GENOMIC DNA]</scope>
    <source>
        <strain evidence="14">ATCC 11503 / BCRC 21390 / CBS 2605 / JCM 1781 / NBRC 1676 / NRRL YB-4239</strain>
    </source>
</reference>
<dbReference type="GO" id="GO:0005743">
    <property type="term" value="C:mitochondrial inner membrane"/>
    <property type="evidence" value="ECO:0007669"/>
    <property type="project" value="EnsemblFungi"/>
</dbReference>
<dbReference type="eggNOG" id="KOG2725">
    <property type="taxonomic scope" value="Eukaryota"/>
</dbReference>
<evidence type="ECO:0000256" key="7">
    <source>
        <dbReference type="ARBA" id="ARBA00023004"/>
    </source>
</evidence>
<protein>
    <submittedName>
        <fullName evidence="13">Cytochrome c oxidase assembly protein COX15</fullName>
    </submittedName>
</protein>
<gene>
    <name evidence="13" type="ORF">LELG_04708</name>
</gene>
<feature type="transmembrane region" description="Helical" evidence="12">
    <location>
        <begin position="97"/>
        <end position="117"/>
    </location>
</feature>
<dbReference type="GO" id="GO:0051537">
    <property type="term" value="F:2 iron, 2 sulfur cluster binding"/>
    <property type="evidence" value="ECO:0007669"/>
    <property type="project" value="EnsemblFungi"/>
</dbReference>
<dbReference type="InterPro" id="IPR023754">
    <property type="entry name" value="HemeA_Synthase_type2"/>
</dbReference>
<dbReference type="GO" id="GO:0046872">
    <property type="term" value="F:metal ion binding"/>
    <property type="evidence" value="ECO:0007669"/>
    <property type="project" value="UniProtKB-KW"/>
</dbReference>
<dbReference type="OMA" id="AFVCYSW"/>
<feature type="transmembrane region" description="Helical" evidence="12">
    <location>
        <begin position="309"/>
        <end position="331"/>
    </location>
</feature>
<evidence type="ECO:0000256" key="2">
    <source>
        <dbReference type="ARBA" id="ARBA00004141"/>
    </source>
</evidence>
<keyword evidence="4" id="KW-0479">Metal-binding</keyword>
<evidence type="ECO:0000256" key="12">
    <source>
        <dbReference type="SAM" id="Phobius"/>
    </source>
</evidence>
<accession>A5E519</accession>
<dbReference type="OrthoDB" id="1726137at2759"/>
<dbReference type="VEuPathDB" id="FungiDB:LELG_04708"/>
<keyword evidence="5 12" id="KW-1133">Transmembrane helix</keyword>
<organism evidence="13 14">
    <name type="scientific">Lodderomyces elongisporus (strain ATCC 11503 / CBS 2605 / JCM 1781 / NBRC 1676 / NRRL YB-4239)</name>
    <name type="common">Yeast</name>
    <name type="synonym">Saccharomyces elongisporus</name>
    <dbReference type="NCBI Taxonomy" id="379508"/>
    <lineage>
        <taxon>Eukaryota</taxon>
        <taxon>Fungi</taxon>
        <taxon>Dikarya</taxon>
        <taxon>Ascomycota</taxon>
        <taxon>Saccharomycotina</taxon>
        <taxon>Pichiomycetes</taxon>
        <taxon>Debaryomycetaceae</taxon>
        <taxon>Candida/Lodderomyces clade</taxon>
        <taxon>Lodderomyces</taxon>
    </lineage>
</organism>
<comment type="cofactor">
    <cofactor evidence="1">
        <name>heme b</name>
        <dbReference type="ChEBI" id="CHEBI:60344"/>
    </cofactor>
</comment>
<keyword evidence="3 12" id="KW-0812">Transmembrane</keyword>
<evidence type="ECO:0000256" key="8">
    <source>
        <dbReference type="ARBA" id="ARBA00023133"/>
    </source>
</evidence>
<dbReference type="GeneID" id="5231003"/>
<comment type="catalytic activity">
    <reaction evidence="11">
        <text>Fe(II)-heme o + 2 A + H2O = Fe(II)-heme a + 2 AH2</text>
        <dbReference type="Rhea" id="RHEA:63388"/>
        <dbReference type="ChEBI" id="CHEBI:13193"/>
        <dbReference type="ChEBI" id="CHEBI:15377"/>
        <dbReference type="ChEBI" id="CHEBI:17499"/>
        <dbReference type="ChEBI" id="CHEBI:60530"/>
        <dbReference type="ChEBI" id="CHEBI:61715"/>
        <dbReference type="EC" id="1.17.99.9"/>
    </reaction>
    <physiologicalReaction direction="left-to-right" evidence="11">
        <dbReference type="Rhea" id="RHEA:63389"/>
    </physiologicalReaction>
</comment>
<feature type="transmembrane region" description="Helical" evidence="12">
    <location>
        <begin position="250"/>
        <end position="275"/>
    </location>
</feature>
<dbReference type="GO" id="GO:0016653">
    <property type="term" value="F:oxidoreductase activity, acting on NAD(P)H, heme protein as acceptor"/>
    <property type="evidence" value="ECO:0007669"/>
    <property type="project" value="TreeGrafter"/>
</dbReference>
<evidence type="ECO:0000256" key="3">
    <source>
        <dbReference type="ARBA" id="ARBA00022692"/>
    </source>
</evidence>
<feature type="transmembrane region" description="Helical" evidence="12">
    <location>
        <begin position="182"/>
        <end position="200"/>
    </location>
</feature>
<evidence type="ECO:0000256" key="1">
    <source>
        <dbReference type="ARBA" id="ARBA00001970"/>
    </source>
</evidence>
<dbReference type="InterPro" id="IPR003780">
    <property type="entry name" value="COX15/CtaA_fam"/>
</dbReference>
<proteinExistence type="inferred from homology"/>
<dbReference type="InParanoid" id="A5E519"/>
<dbReference type="GO" id="GO:0006784">
    <property type="term" value="P:heme A biosynthetic process"/>
    <property type="evidence" value="ECO:0007669"/>
    <property type="project" value="EnsemblFungi"/>
</dbReference>
<comment type="pathway">
    <text evidence="10">Porphyrin-containing compound metabolism; heme A biosynthesis; heme A from heme O: step 1/1.</text>
</comment>